<dbReference type="InterPro" id="IPR005828">
    <property type="entry name" value="MFS_sugar_transport-like"/>
</dbReference>
<evidence type="ECO:0000313" key="9">
    <source>
        <dbReference type="Proteomes" id="UP001480595"/>
    </source>
</evidence>
<feature type="transmembrane region" description="Helical" evidence="6">
    <location>
        <begin position="275"/>
        <end position="294"/>
    </location>
</feature>
<feature type="transmembrane region" description="Helical" evidence="6">
    <location>
        <begin position="358"/>
        <end position="382"/>
    </location>
</feature>
<dbReference type="InterPro" id="IPR036259">
    <property type="entry name" value="MFS_trans_sf"/>
</dbReference>
<dbReference type="PANTHER" id="PTHR48022">
    <property type="entry name" value="PLASTIDIC GLUCOSE TRANSPORTER 4"/>
    <property type="match status" value="1"/>
</dbReference>
<evidence type="ECO:0000313" key="8">
    <source>
        <dbReference type="EMBL" id="KAK8038275.1"/>
    </source>
</evidence>
<evidence type="ECO:0000256" key="6">
    <source>
        <dbReference type="SAM" id="Phobius"/>
    </source>
</evidence>
<proteinExistence type="inferred from homology"/>
<comment type="similarity">
    <text evidence="2">Belongs to the major facilitator superfamily. Sugar transporter (TC 2.A.1.1) family.</text>
</comment>
<comment type="caution">
    <text evidence="8">The sequence shown here is derived from an EMBL/GenBank/DDBJ whole genome shotgun (WGS) entry which is preliminary data.</text>
</comment>
<dbReference type="Pfam" id="PF00083">
    <property type="entry name" value="Sugar_tr"/>
    <property type="match status" value="1"/>
</dbReference>
<feature type="transmembrane region" description="Helical" evidence="6">
    <location>
        <begin position="429"/>
        <end position="447"/>
    </location>
</feature>
<name>A0ABR1SVC0_9PEZI</name>
<dbReference type="PANTHER" id="PTHR48022:SF10">
    <property type="entry name" value="MAJOR FACILITATOR SUPERFAMILY (MFS) PROFILE DOMAIN-CONTAINING PROTEIN"/>
    <property type="match status" value="1"/>
</dbReference>
<evidence type="ECO:0000256" key="5">
    <source>
        <dbReference type="ARBA" id="ARBA00023136"/>
    </source>
</evidence>
<dbReference type="Proteomes" id="UP001480595">
    <property type="component" value="Unassembled WGS sequence"/>
</dbReference>
<reference evidence="8 9" key="1">
    <citation type="submission" date="2023-01" db="EMBL/GenBank/DDBJ databases">
        <title>Analysis of 21 Apiospora genomes using comparative genomics revels a genus with tremendous synthesis potential of carbohydrate active enzymes and secondary metabolites.</title>
        <authorList>
            <person name="Sorensen T."/>
        </authorList>
    </citation>
    <scope>NUCLEOTIDE SEQUENCE [LARGE SCALE GENOMIC DNA]</scope>
    <source>
        <strain evidence="8 9">CBS 135458</strain>
    </source>
</reference>
<dbReference type="SUPFAM" id="SSF103473">
    <property type="entry name" value="MFS general substrate transporter"/>
    <property type="match status" value="1"/>
</dbReference>
<feature type="transmembrane region" description="Helical" evidence="6">
    <location>
        <begin position="300"/>
        <end position="319"/>
    </location>
</feature>
<feature type="transmembrane region" description="Helical" evidence="6">
    <location>
        <begin position="394"/>
        <end position="417"/>
    </location>
</feature>
<evidence type="ECO:0000256" key="3">
    <source>
        <dbReference type="ARBA" id="ARBA00022692"/>
    </source>
</evidence>
<evidence type="ECO:0000256" key="2">
    <source>
        <dbReference type="ARBA" id="ARBA00010992"/>
    </source>
</evidence>
<feature type="transmembrane region" description="Helical" evidence="6">
    <location>
        <begin position="12"/>
        <end position="31"/>
    </location>
</feature>
<feature type="transmembrane region" description="Helical" evidence="6">
    <location>
        <begin position="326"/>
        <end position="346"/>
    </location>
</feature>
<dbReference type="PROSITE" id="PS00217">
    <property type="entry name" value="SUGAR_TRANSPORT_2"/>
    <property type="match status" value="1"/>
</dbReference>
<dbReference type="EMBL" id="JAQQWL010000016">
    <property type="protein sequence ID" value="KAK8038275.1"/>
    <property type="molecule type" value="Genomic_DNA"/>
</dbReference>
<feature type="transmembrane region" description="Helical" evidence="6">
    <location>
        <begin position="71"/>
        <end position="92"/>
    </location>
</feature>
<comment type="subcellular location">
    <subcellularLocation>
        <location evidence="1">Membrane</location>
        <topology evidence="1">Multi-pass membrane protein</topology>
    </subcellularLocation>
</comment>
<organism evidence="8 9">
    <name type="scientific">Apiospora phragmitis</name>
    <dbReference type="NCBI Taxonomy" id="2905665"/>
    <lineage>
        <taxon>Eukaryota</taxon>
        <taxon>Fungi</taxon>
        <taxon>Dikarya</taxon>
        <taxon>Ascomycota</taxon>
        <taxon>Pezizomycotina</taxon>
        <taxon>Sordariomycetes</taxon>
        <taxon>Xylariomycetidae</taxon>
        <taxon>Amphisphaeriales</taxon>
        <taxon>Apiosporaceae</taxon>
        <taxon>Apiospora</taxon>
    </lineage>
</organism>
<dbReference type="PROSITE" id="PS50850">
    <property type="entry name" value="MFS"/>
    <property type="match status" value="1"/>
</dbReference>
<feature type="transmembrane region" description="Helical" evidence="6">
    <location>
        <begin position="122"/>
        <end position="143"/>
    </location>
</feature>
<dbReference type="InterPro" id="IPR005829">
    <property type="entry name" value="Sugar_transporter_CS"/>
</dbReference>
<evidence type="ECO:0000256" key="4">
    <source>
        <dbReference type="ARBA" id="ARBA00022989"/>
    </source>
</evidence>
<dbReference type="InterPro" id="IPR020846">
    <property type="entry name" value="MFS_dom"/>
</dbReference>
<keyword evidence="9" id="KW-1185">Reference proteome</keyword>
<dbReference type="Gene3D" id="1.20.1250.20">
    <property type="entry name" value="MFS general substrate transporter like domains"/>
    <property type="match status" value="1"/>
</dbReference>
<keyword evidence="4 6" id="KW-1133">Transmembrane helix</keyword>
<feature type="transmembrane region" description="Helical" evidence="6">
    <location>
        <begin position="155"/>
        <end position="175"/>
    </location>
</feature>
<feature type="domain" description="Major facilitator superfamily (MFS) profile" evidence="7">
    <location>
        <begin position="18"/>
        <end position="451"/>
    </location>
</feature>
<evidence type="ECO:0000256" key="1">
    <source>
        <dbReference type="ARBA" id="ARBA00004141"/>
    </source>
</evidence>
<keyword evidence="3 6" id="KW-0812">Transmembrane</keyword>
<feature type="transmembrane region" description="Helical" evidence="6">
    <location>
        <begin position="187"/>
        <end position="209"/>
    </location>
</feature>
<feature type="transmembrane region" description="Helical" evidence="6">
    <location>
        <begin position="99"/>
        <end position="116"/>
    </location>
</feature>
<protein>
    <submittedName>
        <fullName evidence="8">Monosaccharide transporter</fullName>
    </submittedName>
</protein>
<accession>A0ABR1SVC0</accession>
<dbReference type="RefSeq" id="XP_066708127.1">
    <property type="nucleotide sequence ID" value="XM_066866451.1"/>
</dbReference>
<evidence type="ECO:0000259" key="7">
    <source>
        <dbReference type="PROSITE" id="PS50850"/>
    </source>
</evidence>
<sequence>MASVDKDTIRAHWRCFLACGLIILSPFQYGIDFGMIGGLQAMPGFLKVYGYRVDTKVAKIGWNISTERQQLISSLMTLGAFISSGTAGFTAAKLGRKTCLWLASLLCCVSNIIMMATENIGALYAGRLLIGLANGYFMTYSQLYIQESSPAKYRGLFLTVFQFSTSIGTLIGTVVDWATAGHPDKSAYLIPLGLIYIVPAVLSVALIFIPESPRWLILQGKLDKGRKSLEWLRPKGSPIVDEAATIKAAIDKEREMGSHAGVIDMFKNPIDRRRTFLSVSAVTLQAASGSMFIIDPFAMSCVLSTVGLVAIIANSLIVTRYGRRRVLLISGLVTCGILQLIVAVVYDKNPGAKITGQVLVAFSCLYLMSYNGMIASYAWLAGGEIPSQRLRSHTFGLAAAVGFFFAWLTTFTAPYFINPQSLNWGPRYGYIWLPSCILAAVWVYFFLPEVKGRTLEEIDEMFAARLPARKFRGYVCVENRPSTDEKEAVVVEEKE</sequence>
<dbReference type="GeneID" id="92099514"/>
<dbReference type="InterPro" id="IPR050360">
    <property type="entry name" value="MFS_Sugar_Transporters"/>
</dbReference>
<keyword evidence="5 6" id="KW-0472">Membrane</keyword>
<gene>
    <name evidence="8" type="ORF">PG994_015042</name>
</gene>